<evidence type="ECO:0000256" key="3">
    <source>
        <dbReference type="SAM" id="MobiDB-lite"/>
    </source>
</evidence>
<evidence type="ECO:0000256" key="2">
    <source>
        <dbReference type="ARBA" id="ARBA00009387"/>
    </source>
</evidence>
<evidence type="ECO:0000259" key="5">
    <source>
        <dbReference type="Pfam" id="PF01464"/>
    </source>
</evidence>
<dbReference type="InterPro" id="IPR023346">
    <property type="entry name" value="Lysozyme-like_dom_sf"/>
</dbReference>
<dbReference type="AlphaFoldDB" id="A0A246KGA2"/>
<dbReference type="Proteomes" id="UP000287388">
    <property type="component" value="Chromosome"/>
</dbReference>
<gene>
    <name evidence="8" type="primary">slt_3</name>
    <name evidence="6" type="ORF">EQG53_13065</name>
    <name evidence="7" type="ORF">I6H83_09390</name>
    <name evidence="8" type="ORF">NCTC11165_02552</name>
</gene>
<evidence type="ECO:0000313" key="6">
    <source>
        <dbReference type="EMBL" id="QAT15203.1"/>
    </source>
</evidence>
<keyword evidence="8" id="KW-0456">Lyase</keyword>
<evidence type="ECO:0000256" key="4">
    <source>
        <dbReference type="SAM" id="SignalP"/>
    </source>
</evidence>
<dbReference type="EMBL" id="CP066026">
    <property type="protein sequence ID" value="QQB87413.1"/>
    <property type="molecule type" value="Genomic_DNA"/>
</dbReference>
<dbReference type="KEGG" id="bdm:EQG53_13065"/>
<feature type="chain" id="PRO_5044569887" evidence="4">
    <location>
        <begin position="23"/>
        <end position="220"/>
    </location>
</feature>
<dbReference type="Gene3D" id="1.10.530.10">
    <property type="match status" value="1"/>
</dbReference>
<organism evidence="8 9">
    <name type="scientific">Brevundimonas diminuta</name>
    <name type="common">Pseudomonas diminuta</name>
    <dbReference type="NCBI Taxonomy" id="293"/>
    <lineage>
        <taxon>Bacteria</taxon>
        <taxon>Pseudomonadati</taxon>
        <taxon>Pseudomonadota</taxon>
        <taxon>Alphaproteobacteria</taxon>
        <taxon>Caulobacterales</taxon>
        <taxon>Caulobacteraceae</taxon>
        <taxon>Brevundimonas</taxon>
    </lineage>
</organism>
<dbReference type="PANTHER" id="PTHR37423:SF2">
    <property type="entry name" value="MEMBRANE-BOUND LYTIC MUREIN TRANSGLYCOSYLASE C"/>
    <property type="match status" value="1"/>
</dbReference>
<sequence>MAALKRVALALVLGMTGAPAVADPAPAAPVAAVAIPPAVARWTPLIREASRRFGVPEAWIAAVMRAESGGRTHLDGRPIVSRAGAMGLMQVMPGTYAAIRRRYGLGSDPHHPRDNIMAGTAYLKLMHDRFGYPGLFAAYNAGPGRYVEHLATGRPLPGETRAYIAQLARGPATPEMPPAILSGESLFFALTRPAASTSAPPDRMASDSLFAVRRPLDERP</sequence>
<keyword evidence="11" id="KW-1185">Reference proteome</keyword>
<feature type="domain" description="Transglycosylase SLT" evidence="5">
    <location>
        <begin position="45"/>
        <end position="147"/>
    </location>
</feature>
<keyword evidence="4" id="KW-0732">Signal</keyword>
<dbReference type="GeneID" id="56576815"/>
<dbReference type="InterPro" id="IPR008258">
    <property type="entry name" value="Transglycosylase_SLT_dom_1"/>
</dbReference>
<evidence type="ECO:0000313" key="10">
    <source>
        <dbReference type="Proteomes" id="UP000287388"/>
    </source>
</evidence>
<dbReference type="EMBL" id="UAQM01000030">
    <property type="protein sequence ID" value="SPU46224.1"/>
    <property type="molecule type" value="Genomic_DNA"/>
</dbReference>
<proteinExistence type="inferred from homology"/>
<evidence type="ECO:0000256" key="1">
    <source>
        <dbReference type="ARBA" id="ARBA00007734"/>
    </source>
</evidence>
<evidence type="ECO:0000313" key="7">
    <source>
        <dbReference type="EMBL" id="QQB87413.1"/>
    </source>
</evidence>
<dbReference type="Pfam" id="PF01464">
    <property type="entry name" value="SLT"/>
    <property type="match status" value="1"/>
</dbReference>
<feature type="region of interest" description="Disordered" evidence="3">
    <location>
        <begin position="195"/>
        <end position="220"/>
    </location>
</feature>
<feature type="signal peptide" evidence="4">
    <location>
        <begin position="1"/>
        <end position="22"/>
    </location>
</feature>
<evidence type="ECO:0000313" key="9">
    <source>
        <dbReference type="Proteomes" id="UP000250358"/>
    </source>
</evidence>
<comment type="similarity">
    <text evidence="1">Belongs to the transglycosylase Slt family.</text>
</comment>
<dbReference type="SUPFAM" id="SSF53955">
    <property type="entry name" value="Lysozyme-like"/>
    <property type="match status" value="1"/>
</dbReference>
<dbReference type="GO" id="GO:0016829">
    <property type="term" value="F:lyase activity"/>
    <property type="evidence" value="ECO:0007669"/>
    <property type="project" value="UniProtKB-KW"/>
</dbReference>
<evidence type="ECO:0000313" key="8">
    <source>
        <dbReference type="EMBL" id="SPU46224.1"/>
    </source>
</evidence>
<reference evidence="8 9" key="1">
    <citation type="submission" date="2018-06" db="EMBL/GenBank/DDBJ databases">
        <authorList>
            <consortium name="Pathogen Informatics"/>
            <person name="Doyle S."/>
        </authorList>
    </citation>
    <scope>NUCLEOTIDE SEQUENCE [LARGE SCALE GENOMIC DNA]</scope>
    <source>
        <strain evidence="8 9">NCTC11165</strain>
    </source>
</reference>
<dbReference type="Proteomes" id="UP000596117">
    <property type="component" value="Chromosome"/>
</dbReference>
<protein>
    <submittedName>
        <fullName evidence="6">Lytic transglycosylase domain-containing protein</fullName>
    </submittedName>
    <submittedName>
        <fullName evidence="8">Soluble lytic murein transglycosylase</fullName>
        <ecNumber evidence="8">4.2.2.-</ecNumber>
    </submittedName>
</protein>
<dbReference type="PANTHER" id="PTHR37423">
    <property type="entry name" value="SOLUBLE LYTIC MUREIN TRANSGLYCOSYLASE-RELATED"/>
    <property type="match status" value="1"/>
</dbReference>
<comment type="similarity">
    <text evidence="2">Belongs to the virb1 family.</text>
</comment>
<accession>A0A246KGA2</accession>
<dbReference type="EMBL" id="CP035093">
    <property type="protein sequence ID" value="QAT15203.1"/>
    <property type="molecule type" value="Genomic_DNA"/>
</dbReference>
<reference evidence="7 11" key="3">
    <citation type="submission" date="2020-12" db="EMBL/GenBank/DDBJ databases">
        <title>FDA dAtabase for Regulatory Grade micrObial Sequences (FDA-ARGOS): Supporting development and validation of Infectious Disease Dx tests.</title>
        <authorList>
            <person name="Kerrigan L."/>
            <person name="Long C."/>
            <person name="Tallon L."/>
            <person name="Sadzewicz L."/>
            <person name="Zhao X."/>
            <person name="Boylan J."/>
            <person name="Ott S."/>
            <person name="Bowen H."/>
            <person name="Vavikolanu K."/>
            <person name="Mehta A."/>
            <person name="Aluvathingal J."/>
            <person name="Nadendla S."/>
            <person name="Yan Y."/>
            <person name="Sichtig H."/>
        </authorList>
    </citation>
    <scope>NUCLEOTIDE SEQUENCE [LARGE SCALE GENOMIC DNA]</scope>
    <source>
        <strain evidence="7 11">FDAARGOS_1026</strain>
    </source>
</reference>
<dbReference type="EC" id="4.2.2.-" evidence="8"/>
<name>A0A246KGA2_BREDI</name>
<reference evidence="6 10" key="2">
    <citation type="submission" date="2019-01" db="EMBL/GenBank/DDBJ databases">
        <title>Brevundimonas diminuta Genome sequencing and assembly.</title>
        <authorList>
            <person name="Chen H."/>
        </authorList>
    </citation>
    <scope>NUCLEOTIDE SEQUENCE [LARGE SCALE GENOMIC DNA]</scope>
    <source>
        <strain evidence="6">ATCC</strain>
        <strain evidence="10">ATCC(B) 19146</strain>
    </source>
</reference>
<evidence type="ECO:0000313" key="11">
    <source>
        <dbReference type="Proteomes" id="UP000596117"/>
    </source>
</evidence>
<dbReference type="Proteomes" id="UP000250358">
    <property type="component" value="Unassembled WGS sequence"/>
</dbReference>
<dbReference type="CDD" id="cd00254">
    <property type="entry name" value="LT-like"/>
    <property type="match status" value="1"/>
</dbReference>
<dbReference type="RefSeq" id="WP_076222612.1">
    <property type="nucleotide sequence ID" value="NZ_BJNC01000009.1"/>
</dbReference>